<proteinExistence type="predicted"/>
<keyword evidence="4" id="KW-0862">Zinc</keyword>
<keyword evidence="1" id="KW-0645">Protease</keyword>
<dbReference type="SUPFAM" id="SSF102712">
    <property type="entry name" value="JAB1/MPN domain"/>
    <property type="match status" value="1"/>
</dbReference>
<dbReference type="GO" id="GO:0046872">
    <property type="term" value="F:metal ion binding"/>
    <property type="evidence" value="ECO:0007669"/>
    <property type="project" value="UniProtKB-KW"/>
</dbReference>
<reference evidence="7" key="1">
    <citation type="submission" date="2021-09" db="EMBL/GenBank/DDBJ databases">
        <title>Genomic analysis of Ralstonia spp.</title>
        <authorList>
            <person name="Aburjaile F."/>
            <person name="Ariute J.C."/>
            <person name="Pais A.K.L."/>
            <person name="Albuquerque G.M.R."/>
            <person name="Silva A.M.F."/>
            <person name="Brenig B."/>
            <person name="Azevedo V."/>
            <person name="Matiuzzi M."/>
            <person name="Ramos R."/>
            <person name="Goes-Neto A."/>
            <person name="Soares S."/>
            <person name="Iseppon A.M.B."/>
            <person name="Souza E."/>
            <person name="Gama M."/>
        </authorList>
    </citation>
    <scope>NUCLEOTIDE SEQUENCE</scope>
    <source>
        <strain evidence="7">B4</strain>
    </source>
</reference>
<dbReference type="Proteomes" id="UP001143674">
    <property type="component" value="Unassembled WGS sequence"/>
</dbReference>
<name>A0AAE3NFM3_RALSL</name>
<evidence type="ECO:0000256" key="2">
    <source>
        <dbReference type="ARBA" id="ARBA00022723"/>
    </source>
</evidence>
<dbReference type="Gene3D" id="3.40.140.10">
    <property type="entry name" value="Cytidine Deaminase, domain 2"/>
    <property type="match status" value="1"/>
</dbReference>
<protein>
    <submittedName>
        <fullName evidence="7">Mov34/MPN/PAD-1 family protein</fullName>
    </submittedName>
</protein>
<dbReference type="AlphaFoldDB" id="A0AAE3NFM3"/>
<dbReference type="GO" id="GO:0006508">
    <property type="term" value="P:proteolysis"/>
    <property type="evidence" value="ECO:0007669"/>
    <property type="project" value="UniProtKB-KW"/>
</dbReference>
<keyword evidence="2" id="KW-0479">Metal-binding</keyword>
<keyword evidence="3" id="KW-0378">Hydrolase</keyword>
<dbReference type="RefSeq" id="WP_081019852.1">
    <property type="nucleotide sequence ID" value="NZ_CDQJ01000001.1"/>
</dbReference>
<organism evidence="7 8">
    <name type="scientific">Ralstonia solanacearum</name>
    <name type="common">Pseudomonas solanacearum</name>
    <dbReference type="NCBI Taxonomy" id="305"/>
    <lineage>
        <taxon>Bacteria</taxon>
        <taxon>Pseudomonadati</taxon>
        <taxon>Pseudomonadota</taxon>
        <taxon>Betaproteobacteria</taxon>
        <taxon>Burkholderiales</taxon>
        <taxon>Burkholderiaceae</taxon>
        <taxon>Ralstonia</taxon>
        <taxon>Ralstonia solanacearum species complex</taxon>
    </lineage>
</organism>
<comment type="caution">
    <text evidence="7">The sequence shown here is derived from an EMBL/GenBank/DDBJ whole genome shotgun (WGS) entry which is preliminary data.</text>
</comment>
<evidence type="ECO:0000259" key="6">
    <source>
        <dbReference type="Pfam" id="PF14464"/>
    </source>
</evidence>
<keyword evidence="5" id="KW-0482">Metalloprotease</keyword>
<evidence type="ECO:0000256" key="1">
    <source>
        <dbReference type="ARBA" id="ARBA00022670"/>
    </source>
</evidence>
<dbReference type="Pfam" id="PF14464">
    <property type="entry name" value="Prok-JAB"/>
    <property type="match status" value="1"/>
</dbReference>
<dbReference type="GO" id="GO:0008237">
    <property type="term" value="F:metallopeptidase activity"/>
    <property type="evidence" value="ECO:0007669"/>
    <property type="project" value="UniProtKB-KW"/>
</dbReference>
<dbReference type="EMBL" id="JAIVEX010000006">
    <property type="protein sequence ID" value="MDB0522697.1"/>
    <property type="molecule type" value="Genomic_DNA"/>
</dbReference>
<evidence type="ECO:0000313" key="8">
    <source>
        <dbReference type="Proteomes" id="UP001143674"/>
    </source>
</evidence>
<accession>A0AAE3NFM3</accession>
<feature type="domain" description="JAB" evidence="6">
    <location>
        <begin position="13"/>
        <end position="135"/>
    </location>
</feature>
<evidence type="ECO:0000256" key="3">
    <source>
        <dbReference type="ARBA" id="ARBA00022801"/>
    </source>
</evidence>
<sequence length="165" mass="18139">MSADMTGLWISSGAYQAMVEEANRCYPLETGGVLVGYFAPGGEPVVYAVVGPGPAAVHKRTRFTPDHSWQCNELDILFEGSAGLWTYMGDWHTHPDGIPQMSWLDRRTLQSIAKHADAKTPRPIMVIGGGNEQGWTWLGHQYCAGRLLGLSVTSQTHNLRTFDCC</sequence>
<evidence type="ECO:0000256" key="5">
    <source>
        <dbReference type="ARBA" id="ARBA00023049"/>
    </source>
</evidence>
<dbReference type="InterPro" id="IPR028090">
    <property type="entry name" value="JAB_dom_prok"/>
</dbReference>
<evidence type="ECO:0000256" key="4">
    <source>
        <dbReference type="ARBA" id="ARBA00022833"/>
    </source>
</evidence>
<evidence type="ECO:0000313" key="7">
    <source>
        <dbReference type="EMBL" id="MDB0522697.1"/>
    </source>
</evidence>
<gene>
    <name evidence="7" type="ORF">LBW55_13920</name>
</gene>